<comment type="caution">
    <text evidence="2">The sequence shown here is derived from an EMBL/GenBank/DDBJ whole genome shotgun (WGS) entry which is preliminary data.</text>
</comment>
<dbReference type="Proteomes" id="UP001146351">
    <property type="component" value="Unassembled WGS sequence"/>
</dbReference>
<protein>
    <submittedName>
        <fullName evidence="2">Uncharacterized protein</fullName>
    </submittedName>
</protein>
<organism evidence="2 3">
    <name type="scientific">Penicillium capsulatum</name>
    <dbReference type="NCBI Taxonomy" id="69766"/>
    <lineage>
        <taxon>Eukaryota</taxon>
        <taxon>Fungi</taxon>
        <taxon>Dikarya</taxon>
        <taxon>Ascomycota</taxon>
        <taxon>Pezizomycotina</taxon>
        <taxon>Eurotiomycetes</taxon>
        <taxon>Eurotiomycetidae</taxon>
        <taxon>Eurotiales</taxon>
        <taxon>Aspergillaceae</taxon>
        <taxon>Penicillium</taxon>
    </lineage>
</organism>
<feature type="region of interest" description="Disordered" evidence="1">
    <location>
        <begin position="1"/>
        <end position="37"/>
    </location>
</feature>
<sequence length="150" mass="16064">MTDDPRRHWHGNPGDRHEHLNVWVQGGPKGPSPRAAWALTPEMMRRDSSTSTASTGSTVNAAPTVNANANANANTNANAGTASNASPTFPSISERRRSSAGSGAGLFANLQSQKRESGDPDMVTRRASWNDQMQKGGVFSKLWNGYTRGK</sequence>
<dbReference type="OrthoDB" id="4158609at2759"/>
<reference evidence="2" key="2">
    <citation type="journal article" date="2023" name="IMA Fungus">
        <title>Comparative genomic study of the Penicillium genus elucidates a diverse pangenome and 15 lateral gene transfer events.</title>
        <authorList>
            <person name="Petersen C."/>
            <person name="Sorensen T."/>
            <person name="Nielsen M.R."/>
            <person name="Sondergaard T.E."/>
            <person name="Sorensen J.L."/>
            <person name="Fitzpatrick D.A."/>
            <person name="Frisvad J.C."/>
            <person name="Nielsen K.L."/>
        </authorList>
    </citation>
    <scope>NUCLEOTIDE SEQUENCE</scope>
    <source>
        <strain evidence="2">IBT 21917</strain>
    </source>
</reference>
<dbReference type="EMBL" id="JAPQKO010000006">
    <property type="protein sequence ID" value="KAJ5156748.1"/>
    <property type="molecule type" value="Genomic_DNA"/>
</dbReference>
<evidence type="ECO:0000313" key="2">
    <source>
        <dbReference type="EMBL" id="KAJ5156748.1"/>
    </source>
</evidence>
<reference evidence="2" key="1">
    <citation type="submission" date="2022-11" db="EMBL/GenBank/DDBJ databases">
        <authorList>
            <person name="Petersen C."/>
        </authorList>
    </citation>
    <scope>NUCLEOTIDE SEQUENCE</scope>
    <source>
        <strain evidence="2">IBT 21917</strain>
    </source>
</reference>
<feature type="compositionally biased region" description="Low complexity" evidence="1">
    <location>
        <begin position="67"/>
        <end position="88"/>
    </location>
</feature>
<proteinExistence type="predicted"/>
<dbReference type="AlphaFoldDB" id="A0A9W9LI02"/>
<feature type="compositionally biased region" description="Basic and acidic residues" evidence="1">
    <location>
        <begin position="113"/>
        <end position="123"/>
    </location>
</feature>
<evidence type="ECO:0000313" key="3">
    <source>
        <dbReference type="Proteomes" id="UP001146351"/>
    </source>
</evidence>
<name>A0A9W9LI02_9EURO</name>
<evidence type="ECO:0000256" key="1">
    <source>
        <dbReference type="SAM" id="MobiDB-lite"/>
    </source>
</evidence>
<gene>
    <name evidence="2" type="ORF">N7492_009551</name>
</gene>
<feature type="region of interest" description="Disordered" evidence="1">
    <location>
        <begin position="67"/>
        <end position="123"/>
    </location>
</feature>
<accession>A0A9W9LI02</accession>
<keyword evidence="3" id="KW-1185">Reference proteome</keyword>